<organism evidence="2 3">
    <name type="scientific">Paramecium primaurelia</name>
    <dbReference type="NCBI Taxonomy" id="5886"/>
    <lineage>
        <taxon>Eukaryota</taxon>
        <taxon>Sar</taxon>
        <taxon>Alveolata</taxon>
        <taxon>Ciliophora</taxon>
        <taxon>Intramacronucleata</taxon>
        <taxon>Oligohymenophorea</taxon>
        <taxon>Peniculida</taxon>
        <taxon>Parameciidae</taxon>
        <taxon>Paramecium</taxon>
    </lineage>
</organism>
<keyword evidence="1" id="KW-0812">Transmembrane</keyword>
<protein>
    <submittedName>
        <fullName evidence="2">Uncharacterized protein</fullName>
    </submittedName>
</protein>
<evidence type="ECO:0000313" key="2">
    <source>
        <dbReference type="EMBL" id="CAD8046434.1"/>
    </source>
</evidence>
<reference evidence="2" key="1">
    <citation type="submission" date="2021-01" db="EMBL/GenBank/DDBJ databases">
        <authorList>
            <consortium name="Genoscope - CEA"/>
            <person name="William W."/>
        </authorList>
    </citation>
    <scope>NUCLEOTIDE SEQUENCE</scope>
</reference>
<evidence type="ECO:0000256" key="1">
    <source>
        <dbReference type="SAM" id="Phobius"/>
    </source>
</evidence>
<gene>
    <name evidence="2" type="ORF">PPRIM_AZ9-3.1.T0100350</name>
</gene>
<sequence>MQPSVTYFELQTLLFLIIIGMILISLNYFQDPKLKESKLKIWNRMIMNYEGIQLTIDEEQLLKQTFKNTLKNRKVAISPSIPRQIKTTKRVSFQNLDNIL</sequence>
<keyword evidence="3" id="KW-1185">Reference proteome</keyword>
<name>A0A8S1JUG1_PARPR</name>
<feature type="transmembrane region" description="Helical" evidence="1">
    <location>
        <begin position="12"/>
        <end position="29"/>
    </location>
</feature>
<dbReference type="OMA" id="KIWNRMI"/>
<evidence type="ECO:0000313" key="3">
    <source>
        <dbReference type="Proteomes" id="UP000688137"/>
    </source>
</evidence>
<dbReference type="EMBL" id="CAJJDM010000007">
    <property type="protein sequence ID" value="CAD8046434.1"/>
    <property type="molecule type" value="Genomic_DNA"/>
</dbReference>
<accession>A0A8S1JUG1</accession>
<keyword evidence="1" id="KW-0472">Membrane</keyword>
<proteinExistence type="predicted"/>
<keyword evidence="1" id="KW-1133">Transmembrane helix</keyword>
<dbReference type="AlphaFoldDB" id="A0A8S1JUG1"/>
<comment type="caution">
    <text evidence="2">The sequence shown here is derived from an EMBL/GenBank/DDBJ whole genome shotgun (WGS) entry which is preliminary data.</text>
</comment>
<dbReference type="Proteomes" id="UP000688137">
    <property type="component" value="Unassembled WGS sequence"/>
</dbReference>